<evidence type="ECO:0000256" key="3">
    <source>
        <dbReference type="ARBA" id="ARBA00022692"/>
    </source>
</evidence>
<feature type="transmembrane region" description="Helical" evidence="6">
    <location>
        <begin position="247"/>
        <end position="269"/>
    </location>
</feature>
<keyword evidence="9" id="KW-1185">Reference proteome</keyword>
<evidence type="ECO:0000256" key="1">
    <source>
        <dbReference type="ARBA" id="ARBA00004141"/>
    </source>
</evidence>
<gene>
    <name evidence="8" type="ORF">FHS24_002424</name>
</gene>
<dbReference type="InterPro" id="IPR052522">
    <property type="entry name" value="ABC-2_transport_permease"/>
</dbReference>
<dbReference type="Proteomes" id="UP000588111">
    <property type="component" value="Unassembled WGS sequence"/>
</dbReference>
<comment type="caution">
    <text evidence="8">The sequence shown here is derived from an EMBL/GenBank/DDBJ whole genome shotgun (WGS) entry which is preliminary data.</text>
</comment>
<dbReference type="EMBL" id="JACHXL010000009">
    <property type="protein sequence ID" value="MBB3107890.1"/>
    <property type="molecule type" value="Genomic_DNA"/>
</dbReference>
<dbReference type="PANTHER" id="PTHR43332:SF2">
    <property type="entry name" value="INNER MEMBRANE TRANSPORT PERMEASE YADH"/>
    <property type="match status" value="1"/>
</dbReference>
<organism evidence="8 9">
    <name type="scientific">Psychrobacter luti</name>
    <dbReference type="NCBI Taxonomy" id="198481"/>
    <lineage>
        <taxon>Bacteria</taxon>
        <taxon>Pseudomonadati</taxon>
        <taxon>Pseudomonadota</taxon>
        <taxon>Gammaproteobacteria</taxon>
        <taxon>Moraxellales</taxon>
        <taxon>Moraxellaceae</taxon>
        <taxon>Psychrobacter</taxon>
    </lineage>
</organism>
<dbReference type="InterPro" id="IPR047817">
    <property type="entry name" value="ABC2_TM_bact-type"/>
</dbReference>
<protein>
    <recommendedName>
        <fullName evidence="6">Transport permease protein</fullName>
    </recommendedName>
</protein>
<feature type="transmembrane region" description="Helical" evidence="6">
    <location>
        <begin position="126"/>
        <end position="153"/>
    </location>
</feature>
<keyword evidence="6" id="KW-1003">Cell membrane</keyword>
<keyword evidence="6" id="KW-0813">Transport</keyword>
<dbReference type="NCBIfam" id="NF011648">
    <property type="entry name" value="PRK15066.1"/>
    <property type="match status" value="1"/>
</dbReference>
<dbReference type="AlphaFoldDB" id="A0A839TFF6"/>
<proteinExistence type="inferred from homology"/>
<dbReference type="GO" id="GO:0140359">
    <property type="term" value="F:ABC-type transporter activity"/>
    <property type="evidence" value="ECO:0007669"/>
    <property type="project" value="InterPro"/>
</dbReference>
<comment type="similarity">
    <text evidence="2 6">Belongs to the ABC-2 integral membrane protein family.</text>
</comment>
<dbReference type="PRINTS" id="PR00164">
    <property type="entry name" value="ABC2TRNSPORT"/>
</dbReference>
<comment type="subcellular location">
    <subcellularLocation>
        <location evidence="6">Cell inner membrane</location>
        <topology evidence="6">Multi-pass membrane protein</topology>
    </subcellularLocation>
    <subcellularLocation>
        <location evidence="1">Membrane</location>
        <topology evidence="1">Multi-pass membrane protein</topology>
    </subcellularLocation>
</comment>
<dbReference type="InterPro" id="IPR013525">
    <property type="entry name" value="ABC2_TM"/>
</dbReference>
<evidence type="ECO:0000313" key="8">
    <source>
        <dbReference type="EMBL" id="MBB3107890.1"/>
    </source>
</evidence>
<dbReference type="PROSITE" id="PS51012">
    <property type="entry name" value="ABC_TM2"/>
    <property type="match status" value="1"/>
</dbReference>
<evidence type="ECO:0000259" key="7">
    <source>
        <dbReference type="PROSITE" id="PS51012"/>
    </source>
</evidence>
<sequence length="277" mass="30933">MSQDMSDMNKAQQVSRPHDGLTIAQKWIAFRTILVKEVRRILRIWPQTLLPPVITMSLYFVIFGKMIGPRVGEMGGVPYMQFIVPGLIMMSIITNSYSNVVSSFFSAKFTASIEELLVSPVSKHAILMGYISGGIFRGLAIGIIVSIVALFFTDLGIEHLFVTIFTVLGTSILFSLGGFINAVFARSFDDISIIPSFVLTPLTYLGGVFYSMENLSPLWQNISLLNPIVYMVNSFRYGILGYSDVNVWYSMAAIFVFCAIFYTIAYRLLSNGSRVRL</sequence>
<evidence type="ECO:0000256" key="6">
    <source>
        <dbReference type="RuleBase" id="RU361157"/>
    </source>
</evidence>
<evidence type="ECO:0000313" key="9">
    <source>
        <dbReference type="Proteomes" id="UP000588111"/>
    </source>
</evidence>
<feature type="domain" description="ABC transmembrane type-2" evidence="7">
    <location>
        <begin position="43"/>
        <end position="272"/>
    </location>
</feature>
<dbReference type="GO" id="GO:0043190">
    <property type="term" value="C:ATP-binding cassette (ABC) transporter complex"/>
    <property type="evidence" value="ECO:0007669"/>
    <property type="project" value="InterPro"/>
</dbReference>
<dbReference type="InterPro" id="IPR000412">
    <property type="entry name" value="ABC_2_transport"/>
</dbReference>
<feature type="transmembrane region" description="Helical" evidence="6">
    <location>
        <begin position="79"/>
        <end position="105"/>
    </location>
</feature>
<feature type="transmembrane region" description="Helical" evidence="6">
    <location>
        <begin position="159"/>
        <end position="184"/>
    </location>
</feature>
<accession>A0A839TFF6</accession>
<dbReference type="PANTHER" id="PTHR43332">
    <property type="entry name" value="INNER MEMBRANE TRANSPORT PERMEASE YADH-RELATED"/>
    <property type="match status" value="1"/>
</dbReference>
<feature type="transmembrane region" description="Helical" evidence="6">
    <location>
        <begin position="191"/>
        <end position="212"/>
    </location>
</feature>
<reference evidence="8 9" key="1">
    <citation type="submission" date="2020-08" db="EMBL/GenBank/DDBJ databases">
        <title>Genomic Encyclopedia of Type Strains, Phase III (KMG-III): the genomes of soil and plant-associated and newly described type strains.</title>
        <authorList>
            <person name="Whitman W."/>
        </authorList>
    </citation>
    <scope>NUCLEOTIDE SEQUENCE [LARGE SCALE GENOMIC DNA]</scope>
    <source>
        <strain evidence="8 9">CECT 5885</strain>
    </source>
</reference>
<evidence type="ECO:0000256" key="4">
    <source>
        <dbReference type="ARBA" id="ARBA00022989"/>
    </source>
</evidence>
<dbReference type="Pfam" id="PF01061">
    <property type="entry name" value="ABC2_membrane"/>
    <property type="match status" value="1"/>
</dbReference>
<keyword evidence="3 6" id="KW-0812">Transmembrane</keyword>
<evidence type="ECO:0000256" key="2">
    <source>
        <dbReference type="ARBA" id="ARBA00007783"/>
    </source>
</evidence>
<keyword evidence="5 6" id="KW-0472">Membrane</keyword>
<dbReference type="PIRSF" id="PIRSF006648">
    <property type="entry name" value="DrrB"/>
    <property type="match status" value="1"/>
</dbReference>
<keyword evidence="4 6" id="KW-1133">Transmembrane helix</keyword>
<name>A0A839TFF6_9GAMM</name>
<feature type="transmembrane region" description="Helical" evidence="6">
    <location>
        <begin position="49"/>
        <end position="67"/>
    </location>
</feature>
<evidence type="ECO:0000256" key="5">
    <source>
        <dbReference type="ARBA" id="ARBA00023136"/>
    </source>
</evidence>